<accession>A0A0E0M282</accession>
<evidence type="ECO:0000259" key="2">
    <source>
        <dbReference type="Pfam" id="PF24523"/>
    </source>
</evidence>
<evidence type="ECO:0000313" key="4">
    <source>
        <dbReference type="Proteomes" id="UP000026962"/>
    </source>
</evidence>
<dbReference type="HOGENOM" id="CLU_049527_0_0_1"/>
<dbReference type="Proteomes" id="UP000026962">
    <property type="component" value="Chromosome 9"/>
</dbReference>
<keyword evidence="4" id="KW-1185">Reference proteome</keyword>
<evidence type="ECO:0000256" key="1">
    <source>
        <dbReference type="SAM" id="MobiDB-lite"/>
    </source>
</evidence>
<sequence>MPPLRRRRRRAPGAPYKKGWLSRRPRRKNADYGTSLTDDALSAIFARLVNAADLVRCAATSCRWGRIVARQAPPVLSHGRPASPTLALGFFHQDDAPATAQKRKLFVPMATAAARVLGFRWRSFSALFEAVGSDVLEPFLEHSRPIASRNGRVVLELAREGHGDDLKLCVCNPMTGDVSMLPPLSGKDKPGFYVCTLLTADDLLEPPCTTTFFRVLIVYNRPSFTALRSYSSETGRWSAEARRSVPKKINTRRMQQLRHAVVLRGVAYWTLRHTAFAVRSDTPEPVEVAMLARGLADLWPNNCVLGATPDGKLVFLYMVRCVDFVGVGGKGFHPPPAGPGDDMDMDMSKGEWQYRQIKINLEQLKVEDASAINVRWFCERSGIVLFTLGDELSSCPGTYALNLATHDVIKVSTAHSWTNFCGYEMDHAASLASVVA</sequence>
<dbReference type="eggNOG" id="ENOG502R3C0">
    <property type="taxonomic scope" value="Eukaryota"/>
</dbReference>
<reference evidence="3" key="1">
    <citation type="submission" date="2015-04" db="UniProtKB">
        <authorList>
            <consortium name="EnsemblPlants"/>
        </authorList>
    </citation>
    <scope>IDENTIFICATION</scope>
</reference>
<dbReference type="Pfam" id="PF24523">
    <property type="entry name" value="DUF7595"/>
    <property type="match status" value="1"/>
</dbReference>
<evidence type="ECO:0000313" key="3">
    <source>
        <dbReference type="EnsemblPlants" id="OPUNC09G11750.1"/>
    </source>
</evidence>
<proteinExistence type="predicted"/>
<dbReference type="InterPro" id="IPR056016">
    <property type="entry name" value="DUF7595"/>
</dbReference>
<feature type="domain" description="DUF7595" evidence="2">
    <location>
        <begin position="139"/>
        <end position="186"/>
    </location>
</feature>
<dbReference type="SUPFAM" id="SSF81383">
    <property type="entry name" value="F-box domain"/>
    <property type="match status" value="1"/>
</dbReference>
<feature type="compositionally biased region" description="Basic residues" evidence="1">
    <location>
        <begin position="1"/>
        <end position="11"/>
    </location>
</feature>
<dbReference type="EnsemblPlants" id="OPUNC09G11750.1">
    <property type="protein sequence ID" value="OPUNC09G11750.1"/>
    <property type="gene ID" value="OPUNC09G11750"/>
</dbReference>
<dbReference type="InterPro" id="IPR036047">
    <property type="entry name" value="F-box-like_dom_sf"/>
</dbReference>
<dbReference type="PANTHER" id="PTHR36140:SF9">
    <property type="entry name" value="F-BOX DOMAIN CONTAINING PROTEIN"/>
    <property type="match status" value="1"/>
</dbReference>
<dbReference type="AlphaFoldDB" id="A0A0E0M282"/>
<organism evidence="3">
    <name type="scientific">Oryza punctata</name>
    <name type="common">Red rice</name>
    <dbReference type="NCBI Taxonomy" id="4537"/>
    <lineage>
        <taxon>Eukaryota</taxon>
        <taxon>Viridiplantae</taxon>
        <taxon>Streptophyta</taxon>
        <taxon>Embryophyta</taxon>
        <taxon>Tracheophyta</taxon>
        <taxon>Spermatophyta</taxon>
        <taxon>Magnoliopsida</taxon>
        <taxon>Liliopsida</taxon>
        <taxon>Poales</taxon>
        <taxon>Poaceae</taxon>
        <taxon>BOP clade</taxon>
        <taxon>Oryzoideae</taxon>
        <taxon>Oryzeae</taxon>
        <taxon>Oryzinae</taxon>
        <taxon>Oryza</taxon>
    </lineage>
</organism>
<dbReference type="OMA" id="RWFCENS"/>
<feature type="region of interest" description="Disordered" evidence="1">
    <location>
        <begin position="1"/>
        <end position="22"/>
    </location>
</feature>
<reference evidence="3" key="2">
    <citation type="submission" date="2018-05" db="EMBL/GenBank/DDBJ databases">
        <title>OpunRS2 (Oryza punctata Reference Sequence Version 2).</title>
        <authorList>
            <person name="Zhang J."/>
            <person name="Kudrna D."/>
            <person name="Lee S."/>
            <person name="Talag J."/>
            <person name="Welchert J."/>
            <person name="Wing R.A."/>
        </authorList>
    </citation>
    <scope>NUCLEOTIDE SEQUENCE [LARGE SCALE GENOMIC DNA]</scope>
</reference>
<dbReference type="Gramene" id="OPUNC09G11750.1">
    <property type="protein sequence ID" value="OPUNC09G11750.1"/>
    <property type="gene ID" value="OPUNC09G11750"/>
</dbReference>
<dbReference type="PANTHER" id="PTHR36140">
    <property type="entry name" value="F-BOX DOMAIN-CONTAINING PROTEIN-RELATED"/>
    <property type="match status" value="1"/>
</dbReference>
<protein>
    <recommendedName>
        <fullName evidence="2">DUF7595 domain-containing protein</fullName>
    </recommendedName>
</protein>
<name>A0A0E0M282_ORYPU</name>